<dbReference type="NCBIfam" id="TIGR04183">
    <property type="entry name" value="Por_Secre_tail"/>
    <property type="match status" value="1"/>
</dbReference>
<keyword evidence="4" id="KW-1185">Reference proteome</keyword>
<dbReference type="Pfam" id="PF01345">
    <property type="entry name" value="DUF11"/>
    <property type="match status" value="1"/>
</dbReference>
<dbReference type="Pfam" id="PF18962">
    <property type="entry name" value="Por_Secre_tail"/>
    <property type="match status" value="1"/>
</dbReference>
<feature type="domain" description="DUF11" evidence="1">
    <location>
        <begin position="645"/>
        <end position="761"/>
    </location>
</feature>
<reference evidence="4" key="1">
    <citation type="journal article" date="2019" name="Int. J. Syst. Evol. Microbiol.">
        <title>The Global Catalogue of Microorganisms (GCM) 10K type strain sequencing project: providing services to taxonomists for standard genome sequencing and annotation.</title>
        <authorList>
            <consortium name="The Broad Institute Genomics Platform"/>
            <consortium name="The Broad Institute Genome Sequencing Center for Infectious Disease"/>
            <person name="Wu L."/>
            <person name="Ma J."/>
        </authorList>
    </citation>
    <scope>NUCLEOTIDE SEQUENCE [LARGE SCALE GENOMIC DNA]</scope>
    <source>
        <strain evidence="4">CGMCC 1.12479</strain>
    </source>
</reference>
<dbReference type="InterPro" id="IPR026444">
    <property type="entry name" value="Secre_tail"/>
</dbReference>
<protein>
    <submittedName>
        <fullName evidence="3">Uncharacterized protein</fullName>
    </submittedName>
</protein>
<sequence>MGKASLILFLLFLVVKIDESHAEGSGDWGTATNRQSMLWVPGNQAVSGLTVRGSMMVPSGTPGYNAGHRLYVYVKQGETVFWGFRRSGSTGNIRVRWFYDATSSGFFPQGTTGTSRSFHGGYEINPSDAGGGFGRPADGLAAHTGPTQVTGTGYTGLSFINDTGADRAFWVEISGTDDLIIPSGFNINFWDITAASGTPGNYTEQKGRVYSRYWSTSNSRSNAAQNNLMIQNKGQADAYSFHQDFGFYVPIDNTYTAATNDYFVKRIKFDGSSGGWTNFFANQDGPRNHLSFEENRKSIAGTSSNNYQYPLFINDPDPSIWASTTPPSAVLDIIYSEKAAPATGGEANVNINISLPAIVDILIDINGNGEFDNTDVILSAIYESPGNYTIYWNGEDANGVELPSGGEVNFIASVAFFPVHFPIFDLEQNLGIEVTNIRPGDVANDFIFWDDSNIPRTGLTPSDSPQSIAVNVTGVESPEHIWWATGDNGFSNNITINTWTASFYRVVQRTSGFTFLSISGNVYEDLNALTDNRVNGTGVNIPDFYAVLIDGANNVVSFGTIQNDGTYVINDVPNGTFSIMITTQLPTIGQLAPDLVLPLYYENTGENLGSGEGSDGLANSILPNIVVNNASLTDANFGIRPIEYDLVVTKDVSALKPNVGDEINFTITVSNQGYSIAREVFLNENMPVGYQYVSHVASQGIYDPFSDPGLWNIGTLESWQTVTLTITVEVLESTDYFNSVVTYSATGIPETNDQNNYADADTEPISALPVDWLSFDGKLLQESVHLHWSTAKERYSDHFLIQRSQDIQMWVNIGEVQAHGFTDQVTNYEWLDTSPSIGVNYYRLTQFDLDSSYSKSKVIRVDFHPTWDVKVYPNPFMEYIFIKGKDLKLFSWTLSDYSGRILQNSSGNSPVNEVRLETGKLHSGLYFLKLQNGTETFIYKLKKN</sequence>
<comment type="caution">
    <text evidence="3">The sequence shown here is derived from an EMBL/GenBank/DDBJ whole genome shotgun (WGS) entry which is preliminary data.</text>
</comment>
<gene>
    <name evidence="3" type="ORF">GCM10010993_20160</name>
</gene>
<proteinExistence type="predicted"/>
<evidence type="ECO:0000313" key="4">
    <source>
        <dbReference type="Proteomes" id="UP000635885"/>
    </source>
</evidence>
<organism evidence="3 4">
    <name type="scientific">Belliella aquatica</name>
    <dbReference type="NCBI Taxonomy" id="1323734"/>
    <lineage>
        <taxon>Bacteria</taxon>
        <taxon>Pseudomonadati</taxon>
        <taxon>Bacteroidota</taxon>
        <taxon>Cytophagia</taxon>
        <taxon>Cytophagales</taxon>
        <taxon>Cyclobacteriaceae</taxon>
        <taxon>Belliella</taxon>
    </lineage>
</organism>
<accession>A0ABQ1MIV6</accession>
<dbReference type="InterPro" id="IPR013783">
    <property type="entry name" value="Ig-like_fold"/>
</dbReference>
<name>A0ABQ1MIV6_9BACT</name>
<evidence type="ECO:0000313" key="3">
    <source>
        <dbReference type="EMBL" id="GGC41515.1"/>
    </source>
</evidence>
<dbReference type="NCBIfam" id="TIGR01451">
    <property type="entry name" value="B_ant_repeat"/>
    <property type="match status" value="1"/>
</dbReference>
<dbReference type="EMBL" id="BMFD01000006">
    <property type="protein sequence ID" value="GGC41515.1"/>
    <property type="molecule type" value="Genomic_DNA"/>
</dbReference>
<dbReference type="InterPro" id="IPR047589">
    <property type="entry name" value="DUF11_rpt"/>
</dbReference>
<dbReference type="Proteomes" id="UP000635885">
    <property type="component" value="Unassembled WGS sequence"/>
</dbReference>
<dbReference type="InterPro" id="IPR001434">
    <property type="entry name" value="OmcB-like_DUF11"/>
</dbReference>
<dbReference type="Gene3D" id="2.60.40.10">
    <property type="entry name" value="Immunoglobulins"/>
    <property type="match status" value="2"/>
</dbReference>
<evidence type="ECO:0000259" key="1">
    <source>
        <dbReference type="Pfam" id="PF01345"/>
    </source>
</evidence>
<feature type="domain" description="Secretion system C-terminal sorting" evidence="2">
    <location>
        <begin position="871"/>
        <end position="941"/>
    </location>
</feature>
<evidence type="ECO:0000259" key="2">
    <source>
        <dbReference type="Pfam" id="PF18962"/>
    </source>
</evidence>